<evidence type="ECO:0000259" key="6">
    <source>
        <dbReference type="Pfam" id="PF01965"/>
    </source>
</evidence>
<keyword evidence="2" id="KW-0346">Stress response</keyword>
<dbReference type="GO" id="GO:0005737">
    <property type="term" value="C:cytoplasm"/>
    <property type="evidence" value="ECO:0007669"/>
    <property type="project" value="TreeGrafter"/>
</dbReference>
<protein>
    <recommendedName>
        <fullName evidence="1">D-lactate dehydratase</fullName>
        <ecNumber evidence="1">4.2.1.130</ecNumber>
    </recommendedName>
</protein>
<evidence type="ECO:0000313" key="8">
    <source>
        <dbReference type="Proteomes" id="UP001215280"/>
    </source>
</evidence>
<evidence type="ECO:0000313" key="7">
    <source>
        <dbReference type="EMBL" id="KAJ7744495.1"/>
    </source>
</evidence>
<proteinExistence type="inferred from homology"/>
<reference evidence="7" key="1">
    <citation type="submission" date="2023-03" db="EMBL/GenBank/DDBJ databases">
        <title>Massive genome expansion in bonnet fungi (Mycena s.s.) driven by repeated elements and novel gene families across ecological guilds.</title>
        <authorList>
            <consortium name="Lawrence Berkeley National Laboratory"/>
            <person name="Harder C.B."/>
            <person name="Miyauchi S."/>
            <person name="Viragh M."/>
            <person name="Kuo A."/>
            <person name="Thoen E."/>
            <person name="Andreopoulos B."/>
            <person name="Lu D."/>
            <person name="Skrede I."/>
            <person name="Drula E."/>
            <person name="Henrissat B."/>
            <person name="Morin E."/>
            <person name="Kohler A."/>
            <person name="Barry K."/>
            <person name="LaButti K."/>
            <person name="Morin E."/>
            <person name="Salamov A."/>
            <person name="Lipzen A."/>
            <person name="Mereny Z."/>
            <person name="Hegedus B."/>
            <person name="Baldrian P."/>
            <person name="Stursova M."/>
            <person name="Weitz H."/>
            <person name="Taylor A."/>
            <person name="Grigoriev I.V."/>
            <person name="Nagy L.G."/>
            <person name="Martin F."/>
            <person name="Kauserud H."/>
        </authorList>
    </citation>
    <scope>NUCLEOTIDE SEQUENCE</scope>
    <source>
        <strain evidence="7">CBHHK188m</strain>
    </source>
</reference>
<feature type="domain" description="DJ-1/PfpI" evidence="6">
    <location>
        <begin position="67"/>
        <end position="222"/>
    </location>
</feature>
<comment type="catalytic activity">
    <reaction evidence="5">
        <text>methylglyoxal + H2O = (R)-lactate + H(+)</text>
        <dbReference type="Rhea" id="RHEA:27754"/>
        <dbReference type="ChEBI" id="CHEBI:15377"/>
        <dbReference type="ChEBI" id="CHEBI:15378"/>
        <dbReference type="ChEBI" id="CHEBI:16004"/>
        <dbReference type="ChEBI" id="CHEBI:17158"/>
        <dbReference type="EC" id="4.2.1.130"/>
    </reaction>
</comment>
<comment type="similarity">
    <text evidence="4">Belongs to the peptidase C56 family. HSP31-like subfamily.</text>
</comment>
<dbReference type="Gene3D" id="3.40.50.880">
    <property type="match status" value="1"/>
</dbReference>
<dbReference type="InterPro" id="IPR002818">
    <property type="entry name" value="DJ-1/PfpI"/>
</dbReference>
<dbReference type="CDD" id="cd03141">
    <property type="entry name" value="GATase1_Hsp31_like"/>
    <property type="match status" value="1"/>
</dbReference>
<dbReference type="GO" id="GO:0019172">
    <property type="term" value="F:glyoxalase III activity"/>
    <property type="evidence" value="ECO:0007669"/>
    <property type="project" value="UniProtKB-EC"/>
</dbReference>
<sequence length="225" mass="23470">MPSILFVLTSASQTLTGAQTGWYLPEAAHPYYVLAPHASIDFASPAGPNPPIDEGSVKMFAEDAECTKFLADETVKSKLADAKKLSAVSVKDYDAVFYVGGHGPVIDLAVDPINIKLASEFYQAGKITAAVCHGPAALVGATDAQGKSIFAGKSATGFSNAEETAVGKVKDIPFLLEDRIISLGGKYEKADEPWGVKVVVDGNLYTGQNPASAGPIGQAILKALK</sequence>
<accession>A0AAD7IJF1</accession>
<dbReference type="PANTHER" id="PTHR48094:SF11">
    <property type="entry name" value="GLUTATHIONE-INDEPENDENT GLYOXALASE HSP31-RELATED"/>
    <property type="match status" value="1"/>
</dbReference>
<dbReference type="AlphaFoldDB" id="A0AAD7IJF1"/>
<evidence type="ECO:0000256" key="2">
    <source>
        <dbReference type="ARBA" id="ARBA00023016"/>
    </source>
</evidence>
<dbReference type="InterPro" id="IPR029062">
    <property type="entry name" value="Class_I_gatase-like"/>
</dbReference>
<name>A0AAD7IJF1_9AGAR</name>
<dbReference type="Pfam" id="PF01965">
    <property type="entry name" value="DJ-1_PfpI"/>
    <property type="match status" value="1"/>
</dbReference>
<evidence type="ECO:0000256" key="3">
    <source>
        <dbReference type="ARBA" id="ARBA00023239"/>
    </source>
</evidence>
<dbReference type="PANTHER" id="PTHR48094">
    <property type="entry name" value="PROTEIN/NUCLEIC ACID DEGLYCASE DJ-1-RELATED"/>
    <property type="match status" value="1"/>
</dbReference>
<dbReference type="InterPro" id="IPR050325">
    <property type="entry name" value="Prot/Nucl_acid_deglycase"/>
</dbReference>
<organism evidence="7 8">
    <name type="scientific">Mycena maculata</name>
    <dbReference type="NCBI Taxonomy" id="230809"/>
    <lineage>
        <taxon>Eukaryota</taxon>
        <taxon>Fungi</taxon>
        <taxon>Dikarya</taxon>
        <taxon>Basidiomycota</taxon>
        <taxon>Agaricomycotina</taxon>
        <taxon>Agaricomycetes</taxon>
        <taxon>Agaricomycetidae</taxon>
        <taxon>Agaricales</taxon>
        <taxon>Marasmiineae</taxon>
        <taxon>Mycenaceae</taxon>
        <taxon>Mycena</taxon>
    </lineage>
</organism>
<evidence type="ECO:0000256" key="1">
    <source>
        <dbReference type="ARBA" id="ARBA00013134"/>
    </source>
</evidence>
<dbReference type="EMBL" id="JARJLG010000107">
    <property type="protein sequence ID" value="KAJ7744495.1"/>
    <property type="molecule type" value="Genomic_DNA"/>
</dbReference>
<dbReference type="SUPFAM" id="SSF52317">
    <property type="entry name" value="Class I glutamine amidotransferase-like"/>
    <property type="match status" value="1"/>
</dbReference>
<dbReference type="GO" id="GO:0019243">
    <property type="term" value="P:methylglyoxal catabolic process to D-lactate via S-lactoyl-glutathione"/>
    <property type="evidence" value="ECO:0007669"/>
    <property type="project" value="TreeGrafter"/>
</dbReference>
<dbReference type="Proteomes" id="UP001215280">
    <property type="component" value="Unassembled WGS sequence"/>
</dbReference>
<comment type="caution">
    <text evidence="7">The sequence shown here is derived from an EMBL/GenBank/DDBJ whole genome shotgun (WGS) entry which is preliminary data.</text>
</comment>
<evidence type="ECO:0000256" key="4">
    <source>
        <dbReference type="ARBA" id="ARBA00038493"/>
    </source>
</evidence>
<evidence type="ECO:0000256" key="5">
    <source>
        <dbReference type="ARBA" id="ARBA00048082"/>
    </source>
</evidence>
<keyword evidence="8" id="KW-1185">Reference proteome</keyword>
<dbReference type="EC" id="4.2.1.130" evidence="1"/>
<keyword evidence="3" id="KW-0456">Lyase</keyword>
<gene>
    <name evidence="7" type="ORF">DFH07DRAFT_24925</name>
</gene>